<accession>A0ABD2ASJ9</accession>
<comment type="caution">
    <text evidence="2">The sequence shown here is derived from an EMBL/GenBank/DDBJ whole genome shotgun (WGS) entry which is preliminary data.</text>
</comment>
<feature type="non-terminal residue" evidence="2">
    <location>
        <position position="1"/>
    </location>
</feature>
<proteinExistence type="predicted"/>
<feature type="region of interest" description="Disordered" evidence="1">
    <location>
        <begin position="281"/>
        <end position="303"/>
    </location>
</feature>
<dbReference type="Proteomes" id="UP001607303">
    <property type="component" value="Unassembled WGS sequence"/>
</dbReference>
<evidence type="ECO:0000313" key="3">
    <source>
        <dbReference type="Proteomes" id="UP001607303"/>
    </source>
</evidence>
<dbReference type="EMBL" id="JAYRBN010000114">
    <property type="protein sequence ID" value="KAL2723597.1"/>
    <property type="molecule type" value="Genomic_DNA"/>
</dbReference>
<organism evidence="2 3">
    <name type="scientific">Vespula maculifrons</name>
    <name type="common">Eastern yellow jacket</name>
    <name type="synonym">Wasp</name>
    <dbReference type="NCBI Taxonomy" id="7453"/>
    <lineage>
        <taxon>Eukaryota</taxon>
        <taxon>Metazoa</taxon>
        <taxon>Ecdysozoa</taxon>
        <taxon>Arthropoda</taxon>
        <taxon>Hexapoda</taxon>
        <taxon>Insecta</taxon>
        <taxon>Pterygota</taxon>
        <taxon>Neoptera</taxon>
        <taxon>Endopterygota</taxon>
        <taxon>Hymenoptera</taxon>
        <taxon>Apocrita</taxon>
        <taxon>Aculeata</taxon>
        <taxon>Vespoidea</taxon>
        <taxon>Vespidae</taxon>
        <taxon>Vespinae</taxon>
        <taxon>Vespula</taxon>
    </lineage>
</organism>
<dbReference type="AlphaFoldDB" id="A0ABD2ASJ9"/>
<protein>
    <recommendedName>
        <fullName evidence="4">Maturase K</fullName>
    </recommendedName>
</protein>
<evidence type="ECO:0000313" key="2">
    <source>
        <dbReference type="EMBL" id="KAL2723597.1"/>
    </source>
</evidence>
<gene>
    <name evidence="2" type="ORF">V1477_019448</name>
</gene>
<sequence>RFRNKLERKTRLSMPSSFGRQTYLIVFLSKSLLPRDGLLLQSTIRTPLDRHFWLTLNHFGDKNDKATERVTLQRFRSNEQYEIQCINKLFMHKQAGNCCFMDRNIDHPKVDVKLHLYEYQLHFDKLNRSSRWAINLSSSLVAEFSSSSNLFRKLTIGASQRSTSCLRWIALYCIEDNKRFGSSDILRAEGATRATVNLTSDHLYALLPHSIYYILLFIRSLKIPQLFLKRTLQVEGLKSLKEAVVRALEIKDIQENNIFHFLHNQVKSDRNVQLVRFSRKSSSRRDEEKDCRDNSFWNSNESK</sequence>
<keyword evidence="3" id="KW-1185">Reference proteome</keyword>
<name>A0ABD2ASJ9_VESMC</name>
<feature type="compositionally biased region" description="Basic and acidic residues" evidence="1">
    <location>
        <begin position="283"/>
        <end position="293"/>
    </location>
</feature>
<evidence type="ECO:0000256" key="1">
    <source>
        <dbReference type="SAM" id="MobiDB-lite"/>
    </source>
</evidence>
<reference evidence="2 3" key="1">
    <citation type="journal article" date="2024" name="Ann. Entomol. Soc. Am.">
        <title>Genomic analyses of the southern and eastern yellowjacket wasps (Hymenoptera: Vespidae) reveal evolutionary signatures of social life.</title>
        <authorList>
            <person name="Catto M.A."/>
            <person name="Caine P.B."/>
            <person name="Orr S.E."/>
            <person name="Hunt B.G."/>
            <person name="Goodisman M.A.D."/>
        </authorList>
    </citation>
    <scope>NUCLEOTIDE SEQUENCE [LARGE SCALE GENOMIC DNA]</scope>
    <source>
        <strain evidence="2">232</strain>
        <tissue evidence="2">Head and thorax</tissue>
    </source>
</reference>
<evidence type="ECO:0008006" key="4">
    <source>
        <dbReference type="Google" id="ProtNLM"/>
    </source>
</evidence>